<dbReference type="PANTHER" id="PTHR43060">
    <property type="entry name" value="3-HYDROXYISOBUTYRATE DEHYDROGENASE-LIKE 1, MITOCHONDRIAL-RELATED"/>
    <property type="match status" value="1"/>
</dbReference>
<name>A0A3P5XEX2_9BACL</name>
<proteinExistence type="inferred from homology"/>
<dbReference type="InterPro" id="IPR029154">
    <property type="entry name" value="HIBADH-like_NADP-bd"/>
</dbReference>
<dbReference type="GO" id="GO:0008679">
    <property type="term" value="F:2-hydroxy-3-oxopropionate reductase activity"/>
    <property type="evidence" value="ECO:0007669"/>
    <property type="project" value="UniProtKB-EC"/>
</dbReference>
<evidence type="ECO:0000256" key="4">
    <source>
        <dbReference type="PIRSR" id="PIRSR000103-1"/>
    </source>
</evidence>
<dbReference type="GO" id="GO:0051287">
    <property type="term" value="F:NAD binding"/>
    <property type="evidence" value="ECO:0007669"/>
    <property type="project" value="InterPro"/>
</dbReference>
<protein>
    <submittedName>
        <fullName evidence="7">2-hydroxy-3-oxopropionate reductase</fullName>
        <ecNumber evidence="7">1.1.1.60</ecNumber>
    </submittedName>
</protein>
<dbReference type="PIRSF" id="PIRSF000103">
    <property type="entry name" value="HIBADH"/>
    <property type="match status" value="1"/>
</dbReference>
<dbReference type="Pfam" id="PF03446">
    <property type="entry name" value="NAD_binding_2"/>
    <property type="match status" value="1"/>
</dbReference>
<keyword evidence="8" id="KW-1185">Reference proteome</keyword>
<dbReference type="InterPro" id="IPR015815">
    <property type="entry name" value="HIBADH-related"/>
</dbReference>
<reference evidence="7 8" key="1">
    <citation type="submission" date="2018-11" db="EMBL/GenBank/DDBJ databases">
        <authorList>
            <person name="Criscuolo A."/>
        </authorList>
    </citation>
    <scope>NUCLEOTIDE SEQUENCE [LARGE SCALE GENOMIC DNA]</scope>
    <source>
        <strain evidence="7">ATB-66</strain>
    </source>
</reference>
<evidence type="ECO:0000259" key="5">
    <source>
        <dbReference type="Pfam" id="PF03446"/>
    </source>
</evidence>
<dbReference type="Proteomes" id="UP000270468">
    <property type="component" value="Unassembled WGS sequence"/>
</dbReference>
<dbReference type="InterPro" id="IPR006115">
    <property type="entry name" value="6PGDH_NADP-bd"/>
</dbReference>
<dbReference type="PANTHER" id="PTHR43060:SF15">
    <property type="entry name" value="3-HYDROXYISOBUTYRATE DEHYDROGENASE-LIKE 1, MITOCHONDRIAL-RELATED"/>
    <property type="match status" value="1"/>
</dbReference>
<evidence type="ECO:0000313" key="7">
    <source>
        <dbReference type="EMBL" id="VDC29921.1"/>
    </source>
</evidence>
<dbReference type="InterPro" id="IPR036291">
    <property type="entry name" value="NAD(P)-bd_dom_sf"/>
</dbReference>
<dbReference type="Gene3D" id="3.40.50.720">
    <property type="entry name" value="NAD(P)-binding Rossmann-like Domain"/>
    <property type="match status" value="1"/>
</dbReference>
<feature type="active site" evidence="4">
    <location>
        <position position="173"/>
    </location>
</feature>
<sequence length="293" mass="31357">MDMQRLAFIGTGVMGKSIVKHLLKAGFEVAIHTRTKEKAESLIEEGAIWASSVSEAVSGAKIVFTMVGYPLDVESVYFGEEGILSYGQSDQVVIDMTTSSPLLAKRIAKKASELKMASIDAPVSGGDVGAQNGTLSIMCGGEEKTFKKILPILSLFGKQIVYQGAAGAGQHTKMCNQIAIATNMIGVCEAIAYAEQAGLTPETVLSSISSGAAGSWSLSNLAPRMLKKDFEPGFYIKHFLKDMDIALAEAEAMELHLPGLELARGMYDQLIQKGYGEKGTQALYLTYKQNGIQ</sequence>
<evidence type="ECO:0000256" key="1">
    <source>
        <dbReference type="ARBA" id="ARBA00009080"/>
    </source>
</evidence>
<feature type="domain" description="6-phosphogluconate dehydrogenase NADP-binding" evidence="5">
    <location>
        <begin position="6"/>
        <end position="164"/>
    </location>
</feature>
<evidence type="ECO:0000313" key="8">
    <source>
        <dbReference type="Proteomes" id="UP000270468"/>
    </source>
</evidence>
<feature type="domain" description="3-hydroxyisobutyrate dehydrogenase-like NAD-binding" evidence="6">
    <location>
        <begin position="167"/>
        <end position="284"/>
    </location>
</feature>
<keyword evidence="2 7" id="KW-0560">Oxidoreductase</keyword>
<comment type="similarity">
    <text evidence="1">Belongs to the HIBADH-related family.</text>
</comment>
<accession>A0A3P5XEX2</accession>
<dbReference type="RefSeq" id="WP_124071132.1">
    <property type="nucleotide sequence ID" value="NZ_CBCRXF010000001.1"/>
</dbReference>
<dbReference type="InterPro" id="IPR013328">
    <property type="entry name" value="6PGD_dom2"/>
</dbReference>
<dbReference type="OrthoDB" id="9786703at2"/>
<dbReference type="SUPFAM" id="SSF51735">
    <property type="entry name" value="NAD(P)-binding Rossmann-fold domains"/>
    <property type="match status" value="1"/>
</dbReference>
<evidence type="ECO:0000256" key="3">
    <source>
        <dbReference type="ARBA" id="ARBA00023027"/>
    </source>
</evidence>
<evidence type="ECO:0000256" key="2">
    <source>
        <dbReference type="ARBA" id="ARBA00023002"/>
    </source>
</evidence>
<dbReference type="SUPFAM" id="SSF48179">
    <property type="entry name" value="6-phosphogluconate dehydrogenase C-terminal domain-like"/>
    <property type="match status" value="1"/>
</dbReference>
<dbReference type="Pfam" id="PF14833">
    <property type="entry name" value="NAD_binding_11"/>
    <property type="match status" value="1"/>
</dbReference>
<gene>
    <name evidence="7" type="primary">glxR</name>
    <name evidence="7" type="ORF">FILTAD_02473</name>
</gene>
<dbReference type="GO" id="GO:0050661">
    <property type="term" value="F:NADP binding"/>
    <property type="evidence" value="ECO:0007669"/>
    <property type="project" value="InterPro"/>
</dbReference>
<evidence type="ECO:0000259" key="6">
    <source>
        <dbReference type="Pfam" id="PF14833"/>
    </source>
</evidence>
<dbReference type="EMBL" id="UXAV01000042">
    <property type="protein sequence ID" value="VDC29921.1"/>
    <property type="molecule type" value="Genomic_DNA"/>
</dbReference>
<keyword evidence="3" id="KW-0520">NAD</keyword>
<dbReference type="AlphaFoldDB" id="A0A3P5XEX2"/>
<organism evidence="7 8">
    <name type="scientific">Filibacter tadaridae</name>
    <dbReference type="NCBI Taxonomy" id="2483811"/>
    <lineage>
        <taxon>Bacteria</taxon>
        <taxon>Bacillati</taxon>
        <taxon>Bacillota</taxon>
        <taxon>Bacilli</taxon>
        <taxon>Bacillales</taxon>
        <taxon>Caryophanaceae</taxon>
        <taxon>Filibacter</taxon>
    </lineage>
</organism>
<dbReference type="EC" id="1.1.1.60" evidence="7"/>
<dbReference type="InterPro" id="IPR008927">
    <property type="entry name" value="6-PGluconate_DH-like_C_sf"/>
</dbReference>
<dbReference type="Gene3D" id="1.10.1040.10">
    <property type="entry name" value="N-(1-d-carboxylethyl)-l-norvaline Dehydrogenase, domain 2"/>
    <property type="match status" value="1"/>
</dbReference>